<dbReference type="InterPro" id="IPR052025">
    <property type="entry name" value="Xyloglucanase_GH74"/>
</dbReference>
<keyword evidence="4" id="KW-1185">Reference proteome</keyword>
<accession>A0A0D8JC21</accession>
<dbReference type="InterPro" id="IPR015943">
    <property type="entry name" value="WD40/YVTN_repeat-like_dom_sf"/>
</dbReference>
<dbReference type="PROSITE" id="PS50022">
    <property type="entry name" value="FA58C_3"/>
    <property type="match status" value="1"/>
</dbReference>
<evidence type="ECO:0000313" key="4">
    <source>
        <dbReference type="Proteomes" id="UP000032544"/>
    </source>
</evidence>
<dbReference type="InterPro" id="IPR008979">
    <property type="entry name" value="Galactose-bd-like_sf"/>
</dbReference>
<dbReference type="OrthoDB" id="9757809at2"/>
<dbReference type="InterPro" id="IPR026444">
    <property type="entry name" value="Secre_tail"/>
</dbReference>
<sequence length="1157" mass="130611">MKQNLTFLILFSIFALTANAQNQFTPYDDIPGIERMYKPAFSDSYTGWKKMLYEYPVNFIELEEDYRNYILQHPNEKSAIIRYFKIWKRVVIPYTNKEGKILLPDIAELKNRQFQIQKNTNLTEKATSVSGASWSLLGPKETFWRNEENISANKLDNKGNPKQCPWQVNVYSFDVAPSDSCILYCGTETGFVNKSTDKGLSWFQVGTNYPFGGGVTAVAIHPGNSDTVYVSAGKQIHKTSDGGNNWSPLLLPQQNFGASRMRINPENPNILAAAADDGMFISTDAGTSWERKWSRVCYDIEFKPLDPKVIFGLSKNSSGNYQVIISQNNGESFSSIASFPENYTETSGGLLAVTVDNPNILYVTLLAEEGDETVPFILKGLKSSDTYIWEEKKKGEYGSVGGLGGFTNGQGYFDLVLEADPNNENTVFWGTCSLWKSTDGGTNFTKVGGYGGDFDIHPDIQDMQILDNGETWVATDGGMNYSSNLFTEIENYSSRTKGIIGSDMWGFDQGWNEDIVVGGRYHNGNTAISDLYNNKSLRMGGGESATGWVIKGKSRHVAFNDLGNGWILPKTAEEPAEGRFIFSKFPNMDEYGGRRSNMVQHPNYYGTIFLGEGNSMWKSDDSGETFDLLFQFTDRIRYFQISHKNPDVLYADIVGKGLYRSEDGGKRWEHKPALTNGSYGNSYWNGKLFFVISPHDENKIYACLQNGAWSGDIGKVFRSVNGGTSWEDWTSGLDAYTECIVIQPVKNEQDLLYMFTHARNDKNSKVYYRYESQPYWNEYNTNYPAGMSVNLALPFYRDSKIRVAGNAGVWESPMLEPEFVPILNPWVQKQHYDCMEDTLYFDDHSIINHSGASWEWTITPEPEFISNKTVRNPKVVLGNPGYYDVTMKITQNSVSYQKTIQAMVSTTTCPSVNDCNNPADVDNNLWTLLYVDSEEINGEDGAAINAFDGDQSTIWHSEWYNNSPGQPHEIRIDMGREYEVSKIKYLPRQNSANGRIKKYEIYLSTDTNDWGEPVDSGEFGDGAARKTISITPTPGRYLMLRSLSEQNDNKFTSIAELDVTGCIQKNITGIRQPQIFDLDAFPIPAKEKLNISVPQYKTDESWTYRFYTITSEIIELGNFNTSNGKYSFDVSSFYTGTYILTVENSDGKIYRIKFIKN</sequence>
<comment type="caution">
    <text evidence="3">The sequence shown here is derived from an EMBL/GenBank/DDBJ whole genome shotgun (WGS) entry which is preliminary data.</text>
</comment>
<evidence type="ECO:0000313" key="3">
    <source>
        <dbReference type="EMBL" id="KJF43338.1"/>
    </source>
</evidence>
<protein>
    <recommendedName>
        <fullName evidence="2">F5/8 type C domain-containing protein</fullName>
    </recommendedName>
</protein>
<feature type="chain" id="PRO_5002330924" description="F5/8 type C domain-containing protein" evidence="1">
    <location>
        <begin position="21"/>
        <end position="1157"/>
    </location>
</feature>
<dbReference type="Gene3D" id="2.130.10.10">
    <property type="entry name" value="YVTN repeat-like/Quinoprotein amine dehydrogenase"/>
    <property type="match status" value="3"/>
</dbReference>
<feature type="domain" description="F5/8 type C" evidence="2">
    <location>
        <begin position="915"/>
        <end position="1062"/>
    </location>
</feature>
<evidence type="ECO:0000259" key="2">
    <source>
        <dbReference type="PROSITE" id="PS50022"/>
    </source>
</evidence>
<dbReference type="GO" id="GO:0010411">
    <property type="term" value="P:xyloglucan metabolic process"/>
    <property type="evidence" value="ECO:0007669"/>
    <property type="project" value="TreeGrafter"/>
</dbReference>
<gene>
    <name evidence="3" type="ORF">LH29_13950</name>
</gene>
<dbReference type="AlphaFoldDB" id="A0A0D8JC21"/>
<dbReference type="InterPro" id="IPR000421">
    <property type="entry name" value="FA58C"/>
</dbReference>
<organism evidence="3 4">
    <name type="scientific">Draconibacterium sediminis</name>
    <dbReference type="NCBI Taxonomy" id="1544798"/>
    <lineage>
        <taxon>Bacteria</taxon>
        <taxon>Pseudomonadati</taxon>
        <taxon>Bacteroidota</taxon>
        <taxon>Bacteroidia</taxon>
        <taxon>Marinilabiliales</taxon>
        <taxon>Prolixibacteraceae</taxon>
        <taxon>Draconibacterium</taxon>
    </lineage>
</organism>
<proteinExistence type="predicted"/>
<dbReference type="Pfam" id="PF18962">
    <property type="entry name" value="Por_Secre_tail"/>
    <property type="match status" value="1"/>
</dbReference>
<dbReference type="EMBL" id="JRHC01000003">
    <property type="protein sequence ID" value="KJF43338.1"/>
    <property type="molecule type" value="Genomic_DNA"/>
</dbReference>
<dbReference type="SUPFAM" id="SSF110296">
    <property type="entry name" value="Oligoxyloglucan reducing end-specific cellobiohydrolase"/>
    <property type="match status" value="2"/>
</dbReference>
<keyword evidence="1" id="KW-0732">Signal</keyword>
<dbReference type="Pfam" id="PF00754">
    <property type="entry name" value="F5_F8_type_C"/>
    <property type="match status" value="1"/>
</dbReference>
<dbReference type="STRING" id="1544798.LH29_13950"/>
<dbReference type="SUPFAM" id="SSF49785">
    <property type="entry name" value="Galactose-binding domain-like"/>
    <property type="match status" value="1"/>
</dbReference>
<dbReference type="PANTHER" id="PTHR43739">
    <property type="entry name" value="XYLOGLUCANASE (EUROFUNG)"/>
    <property type="match status" value="1"/>
</dbReference>
<reference evidence="3 4" key="1">
    <citation type="submission" date="2014-09" db="EMBL/GenBank/DDBJ databases">
        <title>Draft Genome Sequence of Draconibacterium sp. JN14CK-3.</title>
        <authorList>
            <person name="Dong C."/>
            <person name="Lai Q."/>
            <person name="Shao Z."/>
        </authorList>
    </citation>
    <scope>NUCLEOTIDE SEQUENCE [LARGE SCALE GENOMIC DNA]</scope>
    <source>
        <strain evidence="3 4">JN14CK-3</strain>
    </source>
</reference>
<dbReference type="Proteomes" id="UP000032544">
    <property type="component" value="Unassembled WGS sequence"/>
</dbReference>
<feature type="signal peptide" evidence="1">
    <location>
        <begin position="1"/>
        <end position="20"/>
    </location>
</feature>
<dbReference type="RefSeq" id="WP_045030601.1">
    <property type="nucleotide sequence ID" value="NZ_JRHC01000003.1"/>
</dbReference>
<dbReference type="PANTHER" id="PTHR43739:SF5">
    <property type="entry name" value="EXO-ALPHA-SIALIDASE"/>
    <property type="match status" value="1"/>
</dbReference>
<evidence type="ECO:0000256" key="1">
    <source>
        <dbReference type="SAM" id="SignalP"/>
    </source>
</evidence>
<name>A0A0D8JC21_9BACT</name>
<dbReference type="Gene3D" id="2.60.120.260">
    <property type="entry name" value="Galactose-binding domain-like"/>
    <property type="match status" value="1"/>
</dbReference>